<feature type="domain" description="DUF642" evidence="7">
    <location>
        <begin position="28"/>
        <end position="184"/>
    </location>
</feature>
<keyword evidence="2" id="KW-0134">Cell wall</keyword>
<dbReference type="KEGG" id="eus:EUTSA_v10017674mg"/>
<evidence type="ECO:0000256" key="2">
    <source>
        <dbReference type="ARBA" id="ARBA00022512"/>
    </source>
</evidence>
<dbReference type="EMBL" id="KI517385">
    <property type="protein sequence ID" value="ESQ52902.1"/>
    <property type="molecule type" value="Genomic_DNA"/>
</dbReference>
<dbReference type="Gramene" id="ESQ52902">
    <property type="protein sequence ID" value="ESQ52902"/>
    <property type="gene ID" value="EUTSA_v10017674mg"/>
</dbReference>
<dbReference type="eggNOG" id="ENOG502QQK0">
    <property type="taxonomic scope" value="Eukaryota"/>
</dbReference>
<dbReference type="AlphaFoldDB" id="V4MCI8"/>
<dbReference type="InterPro" id="IPR052437">
    <property type="entry name" value="Pectin_Meth_Modulator"/>
</dbReference>
<protein>
    <recommendedName>
        <fullName evidence="7">DUF642 domain-containing protein</fullName>
    </recommendedName>
</protein>
<evidence type="ECO:0000313" key="8">
    <source>
        <dbReference type="EMBL" id="ESQ52902.1"/>
    </source>
</evidence>
<evidence type="ECO:0000256" key="4">
    <source>
        <dbReference type="ARBA" id="ARBA00022729"/>
    </source>
</evidence>
<dbReference type="SUPFAM" id="SSF49785">
    <property type="entry name" value="Galactose-binding domain-like"/>
    <property type="match status" value="1"/>
</dbReference>
<gene>
    <name evidence="8" type="ORF">EUTSA_v10017674mg</name>
</gene>
<organism evidence="8 9">
    <name type="scientific">Eutrema salsugineum</name>
    <name type="common">Saltwater cress</name>
    <name type="synonym">Sisymbrium salsugineum</name>
    <dbReference type="NCBI Taxonomy" id="72664"/>
    <lineage>
        <taxon>Eukaryota</taxon>
        <taxon>Viridiplantae</taxon>
        <taxon>Streptophyta</taxon>
        <taxon>Embryophyta</taxon>
        <taxon>Tracheophyta</taxon>
        <taxon>Spermatophyta</taxon>
        <taxon>Magnoliopsida</taxon>
        <taxon>eudicotyledons</taxon>
        <taxon>Gunneridae</taxon>
        <taxon>Pentapetalae</taxon>
        <taxon>rosids</taxon>
        <taxon>malvids</taxon>
        <taxon>Brassicales</taxon>
        <taxon>Brassicaceae</taxon>
        <taxon>Eutremeae</taxon>
        <taxon>Eutrema</taxon>
    </lineage>
</organism>
<evidence type="ECO:0000256" key="5">
    <source>
        <dbReference type="ARBA" id="ARBA00023180"/>
    </source>
</evidence>
<evidence type="ECO:0000256" key="3">
    <source>
        <dbReference type="ARBA" id="ARBA00022525"/>
    </source>
</evidence>
<feature type="domain" description="DUF642" evidence="7">
    <location>
        <begin position="207"/>
        <end position="373"/>
    </location>
</feature>
<dbReference type="OMA" id="IGCTIIT"/>
<evidence type="ECO:0000259" key="7">
    <source>
        <dbReference type="Pfam" id="PF04862"/>
    </source>
</evidence>
<sequence>SLFCLAFLFSICHGSHSLPARRSPHLDGLLPNGNFEQVPDKSNMRKKQIIGKYSLPHWEISGHVELVSSGLQPGGFYFTVPRGVHAARLRNLASISQHVRVKHGLVYSLTFEVTCTCPQNENIRVSVPGQTNELPVQTLFSTNGGDTYAWAFNATSDLVKITFHNLGVQEDPSCGPLVDVVAIKEILPLRIIGCTIITLTKIFPRNLVKNGGFEIGPHVFKNLSTGVLIPTKIQDLISPVPGWIVESLKPVKYIDNGHFNVPSGLAAIEIIAGRESAIAQIIRTIAGKHYILSFVVGDAHNGCHGSMMVEAFAGRSAFKLQFESNAKKTFKAGRFTFCAVSNRTKISFNSGFYHTKPHDFGQICGPVLDNVRVVMTR</sequence>
<keyword evidence="4 6" id="KW-0732">Signal</keyword>
<dbReference type="FunFam" id="2.60.120.260:FF:000031">
    <property type="entry name" value="DUF642 family protein"/>
    <property type="match status" value="1"/>
</dbReference>
<feature type="chain" id="PRO_5004724737" description="DUF642 domain-containing protein" evidence="6">
    <location>
        <begin position="18"/>
        <end position="377"/>
    </location>
</feature>
<keyword evidence="9" id="KW-1185">Reference proteome</keyword>
<evidence type="ECO:0000256" key="1">
    <source>
        <dbReference type="ARBA" id="ARBA00004191"/>
    </source>
</evidence>
<dbReference type="PANTHER" id="PTHR31265">
    <property type="entry name" value="OS02G0527500 PROTEIN-RELATED"/>
    <property type="match status" value="1"/>
</dbReference>
<dbReference type="Gene3D" id="2.60.120.260">
    <property type="entry name" value="Galactose-binding domain-like"/>
    <property type="match status" value="1"/>
</dbReference>
<dbReference type="InterPro" id="IPR008979">
    <property type="entry name" value="Galactose-bd-like_sf"/>
</dbReference>
<proteinExistence type="predicted"/>
<keyword evidence="3" id="KW-0964">Secreted</keyword>
<feature type="signal peptide" evidence="6">
    <location>
        <begin position="1"/>
        <end position="17"/>
    </location>
</feature>
<dbReference type="InterPro" id="IPR006946">
    <property type="entry name" value="DGR2-like_dom"/>
</dbReference>
<keyword evidence="5" id="KW-0325">Glycoprotein</keyword>
<dbReference type="Proteomes" id="UP000030689">
    <property type="component" value="Unassembled WGS sequence"/>
</dbReference>
<dbReference type="STRING" id="72664.V4MCI8"/>
<dbReference type="PANTHER" id="PTHR31265:SF22">
    <property type="entry name" value="DUF642 DOMAIN-CONTAINING PROTEIN"/>
    <property type="match status" value="1"/>
</dbReference>
<feature type="non-terminal residue" evidence="8">
    <location>
        <position position="1"/>
    </location>
</feature>
<accession>V4MCI8</accession>
<evidence type="ECO:0000313" key="9">
    <source>
        <dbReference type="Proteomes" id="UP000030689"/>
    </source>
</evidence>
<dbReference type="Pfam" id="PF04862">
    <property type="entry name" value="DUF642"/>
    <property type="match status" value="2"/>
</dbReference>
<comment type="subcellular location">
    <subcellularLocation>
        <location evidence="1">Secreted</location>
        <location evidence="1">Cell wall</location>
    </subcellularLocation>
</comment>
<reference evidence="8 9" key="1">
    <citation type="journal article" date="2013" name="Front. Plant Sci.">
        <title>The Reference Genome of the Halophytic Plant Eutrema salsugineum.</title>
        <authorList>
            <person name="Yang R."/>
            <person name="Jarvis D.E."/>
            <person name="Chen H."/>
            <person name="Beilstein M.A."/>
            <person name="Grimwood J."/>
            <person name="Jenkins J."/>
            <person name="Shu S."/>
            <person name="Prochnik S."/>
            <person name="Xin M."/>
            <person name="Ma C."/>
            <person name="Schmutz J."/>
            <person name="Wing R.A."/>
            <person name="Mitchell-Olds T."/>
            <person name="Schumaker K.S."/>
            <person name="Wang X."/>
        </authorList>
    </citation>
    <scope>NUCLEOTIDE SEQUENCE [LARGE SCALE GENOMIC DNA]</scope>
</reference>
<evidence type="ECO:0000256" key="6">
    <source>
        <dbReference type="SAM" id="SignalP"/>
    </source>
</evidence>
<name>V4MCI8_EUTSA</name>